<dbReference type="AlphaFoldDB" id="A0A0F9M012"/>
<gene>
    <name evidence="1" type="ORF">LCGC14_1445030</name>
</gene>
<organism evidence="1">
    <name type="scientific">marine sediment metagenome</name>
    <dbReference type="NCBI Taxonomy" id="412755"/>
    <lineage>
        <taxon>unclassified sequences</taxon>
        <taxon>metagenomes</taxon>
        <taxon>ecological metagenomes</taxon>
    </lineage>
</organism>
<name>A0A0F9M012_9ZZZZ</name>
<dbReference type="EMBL" id="LAZR01009897">
    <property type="protein sequence ID" value="KKM70010.1"/>
    <property type="molecule type" value="Genomic_DNA"/>
</dbReference>
<evidence type="ECO:0000313" key="1">
    <source>
        <dbReference type="EMBL" id="KKM70010.1"/>
    </source>
</evidence>
<protein>
    <recommendedName>
        <fullName evidence="2">Terminase large subunit gp17-like C-terminal domain-containing protein</fullName>
    </recommendedName>
</protein>
<proteinExistence type="predicted"/>
<dbReference type="Gene3D" id="3.40.50.300">
    <property type="entry name" value="P-loop containing nucleotide triphosphate hydrolases"/>
    <property type="match status" value="1"/>
</dbReference>
<evidence type="ECO:0008006" key="2">
    <source>
        <dbReference type="Google" id="ProtNLM"/>
    </source>
</evidence>
<sequence length="591" mass="65408">MPVKQLSKKSILDDPNVYRLFHGEDPQDEIDWIEQFLTIPSPQGPVVDFILYPQQVQMALTKTGRDITVKGRQTRASSYILAKNLRRMVVTPSLTCLIMTQDDQTTARFRERLEHHLKDLNRAGFPFTYKANADRMELTETGSVFLFGSGQEATAGRAYTASIAHLSEVAHWPDARARALLGGILPSVPGAPNGWIDIESTPNGAEGTFYERMLSSNKFDTDSPWTGHFYPWSMEPRYRAGTTPDCDMRYSEAKWQQLLAGFRPTDEEKRVMGLLNLDVGQVLWRRVTKKDQDKTDAPFLQEYVESLEGCFLTKGGNYFGTPDGINHLEQYRASTKEPKEIVETVPELTTGFSGGGLHVWQRPQAGTPYALWVDCAGGGLDDSADYSAVVVLDCANLAVAARLAVKVAPQEIAPMAVAIAKWYNNALLGGERDAFGSVCIAKIQELGYKNLWYFMEPGKAMSIGKAIEDPWGHPTQIRQHILTTLREKVFGGLFHTSDAWMVQQMGAFTWQKVAQKRHGLKEAGKGQKDDLVMCAAGVVYIAPLAGSRREGQGTPSGAIEEGEVVTVGAHGVVLNRSRGGAQRSNPWHIGR</sequence>
<dbReference type="InterPro" id="IPR027417">
    <property type="entry name" value="P-loop_NTPase"/>
</dbReference>
<dbReference type="Gene3D" id="3.30.420.240">
    <property type="match status" value="1"/>
</dbReference>
<accession>A0A0F9M012</accession>
<comment type="caution">
    <text evidence="1">The sequence shown here is derived from an EMBL/GenBank/DDBJ whole genome shotgun (WGS) entry which is preliminary data.</text>
</comment>
<reference evidence="1" key="1">
    <citation type="journal article" date="2015" name="Nature">
        <title>Complex archaea that bridge the gap between prokaryotes and eukaryotes.</title>
        <authorList>
            <person name="Spang A."/>
            <person name="Saw J.H."/>
            <person name="Jorgensen S.L."/>
            <person name="Zaremba-Niedzwiedzka K."/>
            <person name="Martijn J."/>
            <person name="Lind A.E."/>
            <person name="van Eijk R."/>
            <person name="Schleper C."/>
            <person name="Guy L."/>
            <person name="Ettema T.J."/>
        </authorList>
    </citation>
    <scope>NUCLEOTIDE SEQUENCE</scope>
</reference>